<comment type="caution">
    <text evidence="11">The sequence shown here is derived from an EMBL/GenBank/DDBJ whole genome shotgun (WGS) entry which is preliminary data.</text>
</comment>
<evidence type="ECO:0000256" key="1">
    <source>
        <dbReference type="ARBA" id="ARBA00004496"/>
    </source>
</evidence>
<evidence type="ECO:0000256" key="9">
    <source>
        <dbReference type="ARBA" id="ARBA00023125"/>
    </source>
</evidence>
<evidence type="ECO:0000256" key="3">
    <source>
        <dbReference type="ARBA" id="ARBA00011738"/>
    </source>
</evidence>
<evidence type="ECO:0000313" key="12">
    <source>
        <dbReference type="Proteomes" id="UP001597492"/>
    </source>
</evidence>
<dbReference type="EMBL" id="JBHUNE010000003">
    <property type="protein sequence ID" value="MFD2757592.1"/>
    <property type="molecule type" value="Genomic_DNA"/>
</dbReference>
<evidence type="ECO:0000256" key="4">
    <source>
        <dbReference type="ARBA" id="ARBA00022490"/>
    </source>
</evidence>
<gene>
    <name evidence="11" type="ORF">ACFSW7_04260</name>
</gene>
<evidence type="ECO:0000256" key="8">
    <source>
        <dbReference type="ARBA" id="ARBA00023015"/>
    </source>
</evidence>
<organism evidence="11 12">
    <name type="scientific">Gulosibacter faecalis</name>
    <dbReference type="NCBI Taxonomy" id="272240"/>
    <lineage>
        <taxon>Bacteria</taxon>
        <taxon>Bacillati</taxon>
        <taxon>Actinomycetota</taxon>
        <taxon>Actinomycetes</taxon>
        <taxon>Micrococcales</taxon>
        <taxon>Microbacteriaceae</taxon>
        <taxon>Gulosibacter</taxon>
    </lineage>
</organism>
<name>A0ABW5UV99_9MICO</name>
<comment type="similarity">
    <text evidence="2">Belongs to the Fur family.</text>
</comment>
<dbReference type="InterPro" id="IPR043135">
    <property type="entry name" value="Fur_C"/>
</dbReference>
<dbReference type="SUPFAM" id="SSF46785">
    <property type="entry name" value="Winged helix' DNA-binding domain"/>
    <property type="match status" value="1"/>
</dbReference>
<comment type="subcellular location">
    <subcellularLocation>
        <location evidence="1">Cytoplasm</location>
    </subcellularLocation>
</comment>
<keyword evidence="9" id="KW-0238">DNA-binding</keyword>
<dbReference type="InterPro" id="IPR002481">
    <property type="entry name" value="FUR"/>
</dbReference>
<evidence type="ECO:0000256" key="5">
    <source>
        <dbReference type="ARBA" id="ARBA00022491"/>
    </source>
</evidence>
<evidence type="ECO:0000256" key="7">
    <source>
        <dbReference type="ARBA" id="ARBA00022833"/>
    </source>
</evidence>
<dbReference type="RefSeq" id="WP_019619843.1">
    <property type="nucleotide sequence ID" value="NZ_JBHUNE010000003.1"/>
</dbReference>
<dbReference type="Proteomes" id="UP001597492">
    <property type="component" value="Unassembled WGS sequence"/>
</dbReference>
<dbReference type="Pfam" id="PF01475">
    <property type="entry name" value="FUR"/>
    <property type="match status" value="1"/>
</dbReference>
<keyword evidence="12" id="KW-1185">Reference proteome</keyword>
<dbReference type="CDD" id="cd07153">
    <property type="entry name" value="Fur_like"/>
    <property type="match status" value="1"/>
</dbReference>
<keyword evidence="4" id="KW-0963">Cytoplasm</keyword>
<dbReference type="PANTHER" id="PTHR33202:SF2">
    <property type="entry name" value="FERRIC UPTAKE REGULATION PROTEIN"/>
    <property type="match status" value="1"/>
</dbReference>
<sequence length="135" mass="14757">MPEPTTSTPRRNTRQREAIRDALAAEPAFVSAQDLHHKLRQAGEKIGLATVYRGLAQLAEDGEADTMLAADGERYRACGTEQHHHHLVCRNCGRTVEVEAPEVEAWAARVAEEHGFTAITHDLEVFGLCAECAAA</sequence>
<keyword evidence="10" id="KW-0804">Transcription</keyword>
<keyword evidence="8" id="KW-0805">Transcription regulation</keyword>
<keyword evidence="7" id="KW-0862">Zinc</keyword>
<evidence type="ECO:0000313" key="11">
    <source>
        <dbReference type="EMBL" id="MFD2757592.1"/>
    </source>
</evidence>
<dbReference type="Gene3D" id="1.10.10.10">
    <property type="entry name" value="Winged helix-like DNA-binding domain superfamily/Winged helix DNA-binding domain"/>
    <property type="match status" value="1"/>
</dbReference>
<accession>A0ABW5UV99</accession>
<dbReference type="Gene3D" id="3.30.1490.190">
    <property type="match status" value="1"/>
</dbReference>
<evidence type="ECO:0000256" key="2">
    <source>
        <dbReference type="ARBA" id="ARBA00007957"/>
    </source>
</evidence>
<dbReference type="PANTHER" id="PTHR33202">
    <property type="entry name" value="ZINC UPTAKE REGULATION PROTEIN"/>
    <property type="match status" value="1"/>
</dbReference>
<evidence type="ECO:0000256" key="6">
    <source>
        <dbReference type="ARBA" id="ARBA00022723"/>
    </source>
</evidence>
<proteinExistence type="inferred from homology"/>
<comment type="subunit">
    <text evidence="3">Homodimer.</text>
</comment>
<keyword evidence="6" id="KW-0479">Metal-binding</keyword>
<dbReference type="InterPro" id="IPR036390">
    <property type="entry name" value="WH_DNA-bd_sf"/>
</dbReference>
<dbReference type="InterPro" id="IPR036388">
    <property type="entry name" value="WH-like_DNA-bd_sf"/>
</dbReference>
<evidence type="ECO:0000256" key="10">
    <source>
        <dbReference type="ARBA" id="ARBA00023163"/>
    </source>
</evidence>
<reference evidence="12" key="1">
    <citation type="journal article" date="2019" name="Int. J. Syst. Evol. Microbiol.">
        <title>The Global Catalogue of Microorganisms (GCM) 10K type strain sequencing project: providing services to taxonomists for standard genome sequencing and annotation.</title>
        <authorList>
            <consortium name="The Broad Institute Genomics Platform"/>
            <consortium name="The Broad Institute Genome Sequencing Center for Infectious Disease"/>
            <person name="Wu L."/>
            <person name="Ma J."/>
        </authorList>
    </citation>
    <scope>NUCLEOTIDE SEQUENCE [LARGE SCALE GENOMIC DNA]</scope>
    <source>
        <strain evidence="12">TISTR 1514</strain>
    </source>
</reference>
<protein>
    <submittedName>
        <fullName evidence="11">Fur family transcriptional regulator</fullName>
    </submittedName>
</protein>
<keyword evidence="5" id="KW-0678">Repressor</keyword>